<protein>
    <submittedName>
        <fullName evidence="4">Uncharacterized protein</fullName>
    </submittedName>
</protein>
<dbReference type="InterPro" id="IPR026590">
    <property type="entry name" value="Ssirtuin_cat_dom"/>
</dbReference>
<feature type="binding site" evidence="3">
    <location>
        <position position="135"/>
    </location>
    <ligand>
        <name>Zn(2+)</name>
        <dbReference type="ChEBI" id="CHEBI:29105"/>
    </ligand>
</feature>
<dbReference type="PROSITE" id="PS50305">
    <property type="entry name" value="SIRTUIN"/>
    <property type="match status" value="1"/>
</dbReference>
<dbReference type="AlphaFoldDB" id="A0A413WWU6"/>
<dbReference type="InterPro" id="IPR026591">
    <property type="entry name" value="Sirtuin_cat_small_dom_sf"/>
</dbReference>
<keyword evidence="2" id="KW-0520">NAD</keyword>
<feature type="binding site" evidence="3">
    <location>
        <position position="173"/>
    </location>
    <ligand>
        <name>Zn(2+)</name>
        <dbReference type="ChEBI" id="CHEBI:29105"/>
    </ligand>
</feature>
<gene>
    <name evidence="4" type="ORF">CE91St55_64670</name>
</gene>
<accession>A0A413WWU6</accession>
<dbReference type="EMBL" id="BQNJ01000002">
    <property type="protein sequence ID" value="GKH04486.1"/>
    <property type="molecule type" value="Genomic_DNA"/>
</dbReference>
<name>A0A413WWU6_9FIRM</name>
<dbReference type="GO" id="GO:0046872">
    <property type="term" value="F:metal ion binding"/>
    <property type="evidence" value="ECO:0007669"/>
    <property type="project" value="UniProtKB-KW"/>
</dbReference>
<comment type="caution">
    <text evidence="3">Lacks conserved residue(s) required for the propagation of feature annotation.</text>
</comment>
<evidence type="ECO:0000313" key="5">
    <source>
        <dbReference type="Proteomes" id="UP001055091"/>
    </source>
</evidence>
<keyword evidence="3" id="KW-0479">Metal-binding</keyword>
<feature type="binding site" evidence="3">
    <location>
        <position position="170"/>
    </location>
    <ligand>
        <name>Zn(2+)</name>
        <dbReference type="ChEBI" id="CHEBI:29105"/>
    </ligand>
</feature>
<dbReference type="Proteomes" id="UP001055091">
    <property type="component" value="Unassembled WGS sequence"/>
</dbReference>
<evidence type="ECO:0000256" key="1">
    <source>
        <dbReference type="ARBA" id="ARBA00022679"/>
    </source>
</evidence>
<evidence type="ECO:0000256" key="2">
    <source>
        <dbReference type="ARBA" id="ARBA00023027"/>
    </source>
</evidence>
<evidence type="ECO:0000256" key="3">
    <source>
        <dbReference type="PROSITE-ProRule" id="PRU00236"/>
    </source>
</evidence>
<dbReference type="SUPFAM" id="SSF52467">
    <property type="entry name" value="DHS-like NAD/FAD-binding domain"/>
    <property type="match status" value="1"/>
</dbReference>
<sequence>MNETLSAVRTLLREAEAVVVGAGSGMSAAAGLTYAGRRFHEKFGDFIEHYGMTDMYSAGFYPFSTQEEKWAYWSRHIYYNRYDVRIGKPYLDLLQLVKDRNYFILTTNVDHQFQMAGFPEERIFAVQGDYGLFQCKRACHRQLYDNEKDVRAMVSRQENLRIPTELVPKCPVCGGEMEVNLRCDRFFVEDEAWERACAGYSSFIRNNRNKKIVFLELGVGMNTPGIIKYPFWQMTDREKNGSYICINQGEAWGPEEIREKSIYVDMDLAKALEAVRGGL</sequence>
<keyword evidence="3" id="KW-0862">Zinc</keyword>
<keyword evidence="1" id="KW-0808">Transferase</keyword>
<dbReference type="GO" id="GO:0016740">
    <property type="term" value="F:transferase activity"/>
    <property type="evidence" value="ECO:0007669"/>
    <property type="project" value="UniProtKB-KW"/>
</dbReference>
<evidence type="ECO:0000313" key="4">
    <source>
        <dbReference type="EMBL" id="GKH04486.1"/>
    </source>
</evidence>
<dbReference type="RefSeq" id="WP_118041614.1">
    <property type="nucleotide sequence ID" value="NZ_BQNJ01000002.1"/>
</dbReference>
<dbReference type="InterPro" id="IPR029035">
    <property type="entry name" value="DHS-like_NAD/FAD-binding_dom"/>
</dbReference>
<organism evidence="4 5">
    <name type="scientific">Hungatella hathewayi</name>
    <dbReference type="NCBI Taxonomy" id="154046"/>
    <lineage>
        <taxon>Bacteria</taxon>
        <taxon>Bacillati</taxon>
        <taxon>Bacillota</taxon>
        <taxon>Clostridia</taxon>
        <taxon>Lachnospirales</taxon>
        <taxon>Lachnospiraceae</taxon>
        <taxon>Hungatella</taxon>
    </lineage>
</organism>
<reference evidence="4" key="1">
    <citation type="submission" date="2022-01" db="EMBL/GenBank/DDBJ databases">
        <title>Novel bile acid biosynthetic pathways are enriched in the microbiome of centenarians.</title>
        <authorList>
            <person name="Sato Y."/>
            <person name="Atarashi K."/>
            <person name="Plichta R.D."/>
            <person name="Arai Y."/>
            <person name="Sasajima S."/>
            <person name="Kearney M.S."/>
            <person name="Suda W."/>
            <person name="Takeshita K."/>
            <person name="Sasaki T."/>
            <person name="Okamoto S."/>
            <person name="Skelly N.A."/>
            <person name="Okamura Y."/>
            <person name="Vlamakis H."/>
            <person name="Li Y."/>
            <person name="Tanoue T."/>
            <person name="Takei H."/>
            <person name="Nittono H."/>
            <person name="Narushima S."/>
            <person name="Irie J."/>
            <person name="Itoh H."/>
            <person name="Moriya K."/>
            <person name="Sugiura Y."/>
            <person name="Suematsu M."/>
            <person name="Moritoki N."/>
            <person name="Shibata S."/>
            <person name="Littman R.D."/>
            <person name="Fischbach A.M."/>
            <person name="Uwamino Y."/>
            <person name="Inoue T."/>
            <person name="Honda A."/>
            <person name="Hattori M."/>
            <person name="Murai T."/>
            <person name="Xavier J.R."/>
            <person name="Hirose N."/>
            <person name="Honda K."/>
        </authorList>
    </citation>
    <scope>NUCLEOTIDE SEQUENCE</scope>
    <source>
        <strain evidence="4">CE91-St55</strain>
    </source>
</reference>
<proteinExistence type="predicted"/>
<feature type="binding site" evidence="3">
    <location>
        <position position="139"/>
    </location>
    <ligand>
        <name>Zn(2+)</name>
        <dbReference type="ChEBI" id="CHEBI:29105"/>
    </ligand>
</feature>
<dbReference type="Gene3D" id="3.30.1600.10">
    <property type="entry name" value="SIR2/SIRT2 'Small Domain"/>
    <property type="match status" value="1"/>
</dbReference>
<dbReference type="Gene3D" id="3.40.50.1220">
    <property type="entry name" value="TPP-binding domain"/>
    <property type="match status" value="1"/>
</dbReference>
<comment type="caution">
    <text evidence="4">The sequence shown here is derived from an EMBL/GenBank/DDBJ whole genome shotgun (WGS) entry which is preliminary data.</text>
</comment>